<dbReference type="AlphaFoldDB" id="A0ABD6ADX8"/>
<reference evidence="1 2" key="1">
    <citation type="journal article" date="2019" name="Int. J. Syst. Evol. Microbiol.">
        <title>The Global Catalogue of Microorganisms (GCM) 10K type strain sequencing project: providing services to taxonomists for standard genome sequencing and annotation.</title>
        <authorList>
            <consortium name="The Broad Institute Genomics Platform"/>
            <consortium name="The Broad Institute Genome Sequencing Center for Infectious Disease"/>
            <person name="Wu L."/>
            <person name="Ma J."/>
        </authorList>
    </citation>
    <scope>NUCLEOTIDE SEQUENCE [LARGE SCALE GENOMIC DNA]</scope>
    <source>
        <strain evidence="1 2">PSR21</strain>
    </source>
</reference>
<dbReference type="PANTHER" id="PTHR40045">
    <property type="entry name" value="YCGG FAMILY PROTEIN"/>
    <property type="match status" value="1"/>
</dbReference>
<sequence length="243" mass="27913">MTGELGEWKAKRYLDFHDTMVDTSSPFPCYFAVDAHRNGRLRYLFAPSPPTAEGGETLAEGLREYLAQADSIGDITSLVAFFEPPSRERSADWYESAFWDLLASLREADTEPWPSSIPKDPTDPQWTFCYDGTPLFMVARAPFYDERKSRYTPHGLEITIQPRSVFEGLGAETVEGQRARRAIRARLRAYDDVEPHPDIGDYTDPTSYEWKQYFLPESNEETTERFPLSDVFTRQLRERIGGD</sequence>
<comment type="caution">
    <text evidence="1">The sequence shown here is derived from an EMBL/GenBank/DDBJ whole genome shotgun (WGS) entry which is preliminary data.</text>
</comment>
<accession>A0ABD6ADX8</accession>
<dbReference type="PANTHER" id="PTHR40045:SF1">
    <property type="entry name" value="YQCI_YCGG FAMILY PROTEIN"/>
    <property type="match status" value="1"/>
</dbReference>
<evidence type="ECO:0000313" key="1">
    <source>
        <dbReference type="EMBL" id="MFC7318472.1"/>
    </source>
</evidence>
<dbReference type="InterPro" id="IPR014988">
    <property type="entry name" value="Uncharacterised_YqcI/YcgG"/>
</dbReference>
<dbReference type="GeneID" id="79317348"/>
<dbReference type="EMBL" id="JBHTBF010000003">
    <property type="protein sequence ID" value="MFC7318472.1"/>
    <property type="molecule type" value="Genomic_DNA"/>
</dbReference>
<gene>
    <name evidence="1" type="ORF">ACFQPE_16960</name>
</gene>
<evidence type="ECO:0000313" key="2">
    <source>
        <dbReference type="Proteomes" id="UP001596547"/>
    </source>
</evidence>
<name>A0ABD6ADX8_9EURY</name>
<organism evidence="1 2">
    <name type="scientific">Halomarina halobia</name>
    <dbReference type="NCBI Taxonomy" id="3033386"/>
    <lineage>
        <taxon>Archaea</taxon>
        <taxon>Methanobacteriati</taxon>
        <taxon>Methanobacteriota</taxon>
        <taxon>Stenosarchaea group</taxon>
        <taxon>Halobacteria</taxon>
        <taxon>Halobacteriales</taxon>
        <taxon>Natronomonadaceae</taxon>
        <taxon>Halomarina</taxon>
    </lineage>
</organism>
<keyword evidence="2" id="KW-1185">Reference proteome</keyword>
<dbReference type="Proteomes" id="UP001596547">
    <property type="component" value="Unassembled WGS sequence"/>
</dbReference>
<proteinExistence type="predicted"/>
<dbReference type="RefSeq" id="WP_276306686.1">
    <property type="nucleotide sequence ID" value="NZ_CP119993.1"/>
</dbReference>
<protein>
    <submittedName>
        <fullName evidence="1">YqcI/YcgG family protein</fullName>
    </submittedName>
</protein>
<dbReference type="Pfam" id="PF08892">
    <property type="entry name" value="YqcI_YcgG"/>
    <property type="match status" value="1"/>
</dbReference>